<evidence type="ECO:0000313" key="2">
    <source>
        <dbReference type="Proteomes" id="UP001652564"/>
    </source>
</evidence>
<protein>
    <submittedName>
        <fullName evidence="1">Transglutaminase-like cysteine peptidase</fullName>
    </submittedName>
</protein>
<keyword evidence="2" id="KW-1185">Reference proteome</keyword>
<dbReference type="PANTHER" id="PTHR39327:SF1">
    <property type="entry name" value="BLR5470 PROTEIN"/>
    <property type="match status" value="1"/>
</dbReference>
<sequence>MTHSETDRERRGSAFLTGAKSRIGRMMVVAALAGIVPVSSDATQPRPVNHMVARKAIAAPSGAKALCVQHSWACARGGGAHLSERAAMKLAHKVNVSVNKKVRPISDRAQYGVDERWDLPTRRGGDCEDFALLKKKQLVEAGISPETLLIATVLDRNRGAHAVLVLRTSGGDYVLDNLGNRIKPWRDTGYSFIRMQDPNRPDRWVAVLAGGVFDA</sequence>
<name>A0ABT2ZQL3_9RHOB</name>
<organism evidence="1 2">
    <name type="scientific">Albidovulum litorale</name>
    <dbReference type="NCBI Taxonomy" id="2984134"/>
    <lineage>
        <taxon>Bacteria</taxon>
        <taxon>Pseudomonadati</taxon>
        <taxon>Pseudomonadota</taxon>
        <taxon>Alphaproteobacteria</taxon>
        <taxon>Rhodobacterales</taxon>
        <taxon>Paracoccaceae</taxon>
        <taxon>Albidovulum</taxon>
    </lineage>
</organism>
<accession>A0ABT2ZQL3</accession>
<dbReference type="PANTHER" id="PTHR39327">
    <property type="match status" value="1"/>
</dbReference>
<dbReference type="InterPro" id="IPR010319">
    <property type="entry name" value="Transglutaminase-like_Cys_pept"/>
</dbReference>
<dbReference type="EMBL" id="JAOWKZ010000003">
    <property type="protein sequence ID" value="MCV2873284.1"/>
    <property type="molecule type" value="Genomic_DNA"/>
</dbReference>
<dbReference type="Pfam" id="PF06035">
    <property type="entry name" value="Peptidase_C93"/>
    <property type="match status" value="1"/>
</dbReference>
<proteinExistence type="predicted"/>
<dbReference type="Proteomes" id="UP001652564">
    <property type="component" value="Unassembled WGS sequence"/>
</dbReference>
<reference evidence="1 2" key="1">
    <citation type="submission" date="2022-10" db="EMBL/GenBank/DDBJ databases">
        <title>Defluviimonas sp. nov., isolated from ocean surface sediments.</title>
        <authorList>
            <person name="He W."/>
            <person name="Wang L."/>
            <person name="Zhang D.-F."/>
        </authorList>
    </citation>
    <scope>NUCLEOTIDE SEQUENCE [LARGE SCALE GENOMIC DNA]</scope>
    <source>
        <strain evidence="1 2">WL0050</strain>
    </source>
</reference>
<dbReference type="RefSeq" id="WP_263740490.1">
    <property type="nucleotide sequence ID" value="NZ_JAOWKZ010000003.1"/>
</dbReference>
<dbReference type="Gene3D" id="3.10.620.30">
    <property type="match status" value="1"/>
</dbReference>
<comment type="caution">
    <text evidence="1">The sequence shown here is derived from an EMBL/GenBank/DDBJ whole genome shotgun (WGS) entry which is preliminary data.</text>
</comment>
<evidence type="ECO:0000313" key="1">
    <source>
        <dbReference type="EMBL" id="MCV2873284.1"/>
    </source>
</evidence>
<gene>
    <name evidence="1" type="ORF">OEZ71_13370</name>
</gene>